<dbReference type="EMBL" id="MZ475896">
    <property type="protein sequence ID" value="QYW04859.1"/>
    <property type="molecule type" value="Genomic_DNA"/>
</dbReference>
<accession>A0AAE7WT24</accession>
<reference evidence="1" key="1">
    <citation type="submission" date="2021-06" db="EMBL/GenBank/DDBJ databases">
        <title>Complete genome sequence of Erwinia phage pEa_SNUABM_7.</title>
        <authorList>
            <person name="Kim S.G."/>
            <person name="Park S.C."/>
        </authorList>
    </citation>
    <scope>NUCLEOTIDE SEQUENCE</scope>
</reference>
<keyword evidence="2" id="KW-1185">Reference proteome</keyword>
<evidence type="ECO:0000313" key="1">
    <source>
        <dbReference type="EMBL" id="QYW04859.1"/>
    </source>
</evidence>
<dbReference type="Proteomes" id="UP000827609">
    <property type="component" value="Segment"/>
</dbReference>
<organism evidence="1 2">
    <name type="scientific">Erwinia phage pEa_SNUABM_7</name>
    <dbReference type="NCBI Taxonomy" id="2866695"/>
    <lineage>
        <taxon>Viruses</taxon>
        <taxon>Duplodnaviria</taxon>
        <taxon>Heunggongvirae</taxon>
        <taxon>Uroviricota</taxon>
        <taxon>Caudoviricetes</taxon>
        <taxon>Snuvirus</taxon>
        <taxon>Snuvirus SNUABM7</taxon>
    </lineage>
</organism>
<name>A0AAE7WT24_9CAUD</name>
<sequence length="429" mass="46942">MAKTAKNNEVSSISASVDYGSGNMVALRNARTAKEFKKVLENVISLATSVTIPKKLLSVSASPKAIELSDLEGSIKGKQAKSIDLNQVIDLSKIDISDVQNKAKYNAQVSQLSQAIGELSVAYQILNSKTFSAFKDQTGASKSLLSVINQAKDQQTQLVRLMSIDVKNGAPKEHTKLAATIANYLSKILSKEDYSKIRTRTFIAQGTDPIIFQTYVFIDNFVNSDGLHYPTYAIVVSTKIAVATGLSENYITSLVDEKVPNSFPLGRLIETAPEMKRAINQLMALDGFLNYSERKPINRSTDDLRNMTQLGQRQHTVRGRNKEIFDSVRVQNDSLYVRLVPGLSPSEKREAVTEILGMASSALRAGRSGKNTLIHQLVTGREGREFVKISLTGSSGTAKGVLTLAKIDQISDVMGLSPQQKRLLKQSVK</sequence>
<protein>
    <submittedName>
        <fullName evidence="1">Uncharacterized protein</fullName>
    </submittedName>
</protein>
<proteinExistence type="predicted"/>
<evidence type="ECO:0000313" key="2">
    <source>
        <dbReference type="Proteomes" id="UP000827609"/>
    </source>
</evidence>
<gene>
    <name evidence="1" type="ORF">pEaSNUABM7_00191</name>
</gene>